<feature type="compositionally biased region" description="Basic and acidic residues" evidence="1">
    <location>
        <begin position="64"/>
        <end position="75"/>
    </location>
</feature>
<dbReference type="EMBL" id="CP001629">
    <property type="protein sequence ID" value="ACU91537.1"/>
    <property type="molecule type" value="Genomic_DNA"/>
</dbReference>
<dbReference type="OrthoDB" id="5471646at2"/>
<dbReference type="Proteomes" id="UP000002216">
    <property type="component" value="Chromosome"/>
</dbReference>
<proteinExistence type="predicted"/>
<protein>
    <submittedName>
        <fullName evidence="2">Uncharacterized protein</fullName>
    </submittedName>
</protein>
<organism evidence="2 3">
    <name type="scientific">Desulfomicrobium baculatum (strain DSM 4028 / VKM B-1378 / X)</name>
    <name type="common">Desulfovibrio baculatus</name>
    <dbReference type="NCBI Taxonomy" id="525897"/>
    <lineage>
        <taxon>Bacteria</taxon>
        <taxon>Pseudomonadati</taxon>
        <taxon>Thermodesulfobacteriota</taxon>
        <taxon>Desulfovibrionia</taxon>
        <taxon>Desulfovibrionales</taxon>
        <taxon>Desulfomicrobiaceae</taxon>
        <taxon>Desulfomicrobium</taxon>
    </lineage>
</organism>
<reference evidence="2 3" key="1">
    <citation type="journal article" date="2009" name="Stand. Genomic Sci.">
        <title>Complete genome sequence of Desulfomicrobium baculatum type strain (X).</title>
        <authorList>
            <person name="Copeland A."/>
            <person name="Spring S."/>
            <person name="Goker M."/>
            <person name="Schneider S."/>
            <person name="Lapidus A."/>
            <person name="Del Rio T.G."/>
            <person name="Tice H."/>
            <person name="Cheng J.F."/>
            <person name="Chen F."/>
            <person name="Nolan M."/>
            <person name="Bruce D."/>
            <person name="Goodwin L."/>
            <person name="Pitluck S."/>
            <person name="Ivanova N."/>
            <person name="Mavrommatis K."/>
            <person name="Ovchinnikova G."/>
            <person name="Pati A."/>
            <person name="Chen A."/>
            <person name="Palaniappan K."/>
            <person name="Land M."/>
            <person name="Hauser L."/>
            <person name="Chang Y.J."/>
            <person name="Jeffries C.C."/>
            <person name="Meincke L."/>
            <person name="Sims D."/>
            <person name="Brettin T."/>
            <person name="Detter J.C."/>
            <person name="Han C."/>
            <person name="Chain P."/>
            <person name="Bristow J."/>
            <person name="Eisen J.A."/>
            <person name="Markowitz V."/>
            <person name="Hugenholtz P."/>
            <person name="Kyrpides N.C."/>
            <person name="Klenk H.P."/>
            <person name="Lucas S."/>
        </authorList>
    </citation>
    <scope>NUCLEOTIDE SEQUENCE [LARGE SCALE GENOMIC DNA]</scope>
    <source>
        <strain evidence="3">DSM 4028 / VKM B-1378 / X</strain>
    </source>
</reference>
<dbReference type="KEGG" id="dba:Dbac_3465"/>
<feature type="compositionally biased region" description="Basic and acidic residues" evidence="1">
    <location>
        <begin position="82"/>
        <end position="94"/>
    </location>
</feature>
<dbReference type="RefSeq" id="WP_015775624.1">
    <property type="nucleotide sequence ID" value="NC_013173.1"/>
</dbReference>
<evidence type="ECO:0000313" key="2">
    <source>
        <dbReference type="EMBL" id="ACU91537.1"/>
    </source>
</evidence>
<evidence type="ECO:0000256" key="1">
    <source>
        <dbReference type="SAM" id="MobiDB-lite"/>
    </source>
</evidence>
<gene>
    <name evidence="2" type="ordered locus">Dbac_3465</name>
</gene>
<accession>C7LQN1</accession>
<name>C7LQN1_DESBD</name>
<feature type="region of interest" description="Disordered" evidence="1">
    <location>
        <begin position="43"/>
        <end position="100"/>
    </location>
</feature>
<dbReference type="HOGENOM" id="CLU_2301249_0_0_7"/>
<dbReference type="STRING" id="525897.Dbac_3465"/>
<keyword evidence="3" id="KW-1185">Reference proteome</keyword>
<sequence length="100" mass="11278">MVDNLNLSTLISQIPEAQKLHHAQLAHPEIQQALAKELVLRRQRREKDQVAKSENSAAETEVDPEGHNESALEHHAGKRQAHPHESEFESDQGHLIDTQV</sequence>
<dbReference type="AlphaFoldDB" id="C7LQN1"/>
<evidence type="ECO:0000313" key="3">
    <source>
        <dbReference type="Proteomes" id="UP000002216"/>
    </source>
</evidence>